<gene>
    <name evidence="1" type="ORF">CAEBREN_29305</name>
</gene>
<protein>
    <submittedName>
        <fullName evidence="1">Uncharacterized protein</fullName>
    </submittedName>
</protein>
<proteinExistence type="predicted"/>
<reference evidence="2" key="1">
    <citation type="submission" date="2011-07" db="EMBL/GenBank/DDBJ databases">
        <authorList>
            <consortium name="Caenorhabditis brenneri Sequencing and Analysis Consortium"/>
            <person name="Wilson R.K."/>
        </authorList>
    </citation>
    <scope>NUCLEOTIDE SEQUENCE [LARGE SCALE GENOMIC DNA]</scope>
    <source>
        <strain evidence="2">PB2801</strain>
    </source>
</reference>
<evidence type="ECO:0000313" key="1">
    <source>
        <dbReference type="EMBL" id="EGT32203.1"/>
    </source>
</evidence>
<dbReference type="EMBL" id="GL379894">
    <property type="protein sequence ID" value="EGT32203.1"/>
    <property type="molecule type" value="Genomic_DNA"/>
</dbReference>
<accession>G0NJA7</accession>
<organism evidence="2">
    <name type="scientific">Caenorhabditis brenneri</name>
    <name type="common">Nematode worm</name>
    <dbReference type="NCBI Taxonomy" id="135651"/>
    <lineage>
        <taxon>Eukaryota</taxon>
        <taxon>Metazoa</taxon>
        <taxon>Ecdysozoa</taxon>
        <taxon>Nematoda</taxon>
        <taxon>Chromadorea</taxon>
        <taxon>Rhabditida</taxon>
        <taxon>Rhabditina</taxon>
        <taxon>Rhabditomorpha</taxon>
        <taxon>Rhabditoidea</taxon>
        <taxon>Rhabditidae</taxon>
        <taxon>Peloderinae</taxon>
        <taxon>Caenorhabditis</taxon>
    </lineage>
</organism>
<sequence length="100" mass="11726">MGYQRKDKELNFFISKNEADCSEIGIVTRREKWVDGKVKCEKREVESSFFPLMTCLLEGRFGRKKNQDKDLKKKDQSVGIDSLENLNQKFGFGEWKTVKI</sequence>
<dbReference type="AlphaFoldDB" id="G0NJA7"/>
<dbReference type="HOGENOM" id="CLU_2308504_0_0_1"/>
<evidence type="ECO:0000313" key="2">
    <source>
        <dbReference type="Proteomes" id="UP000008068"/>
    </source>
</evidence>
<dbReference type="InParanoid" id="G0NJA7"/>
<dbReference type="Proteomes" id="UP000008068">
    <property type="component" value="Unassembled WGS sequence"/>
</dbReference>
<name>G0NJA7_CAEBE</name>
<keyword evidence="2" id="KW-1185">Reference proteome</keyword>